<proteinExistence type="predicted"/>
<organism evidence="1 2">
    <name type="scientific">Paenibacillus agaridevorans</name>
    <dbReference type="NCBI Taxonomy" id="171404"/>
    <lineage>
        <taxon>Bacteria</taxon>
        <taxon>Bacillati</taxon>
        <taxon>Bacillota</taxon>
        <taxon>Bacilli</taxon>
        <taxon>Bacillales</taxon>
        <taxon>Paenibacillaceae</taxon>
        <taxon>Paenibacillus</taxon>
    </lineage>
</organism>
<dbReference type="EMBL" id="BDQX01000291">
    <property type="protein sequence ID" value="GBG10197.1"/>
    <property type="molecule type" value="Genomic_DNA"/>
</dbReference>
<protein>
    <submittedName>
        <fullName evidence="1">Uncharacterized protein</fullName>
    </submittedName>
</protein>
<accession>A0A2R5EUH3</accession>
<keyword evidence="2" id="KW-1185">Reference proteome</keyword>
<dbReference type="AlphaFoldDB" id="A0A2R5EUH3"/>
<sequence length="54" mass="6311">MSRFPNKFIVISPYILPNYNEGERLCLNKRRQKDTIEFIVTMGVNAHAAEEAER</sequence>
<dbReference type="Proteomes" id="UP000245202">
    <property type="component" value="Unassembled WGS sequence"/>
</dbReference>
<comment type="caution">
    <text evidence="1">The sequence shown here is derived from an EMBL/GenBank/DDBJ whole genome shotgun (WGS) entry which is preliminary data.</text>
</comment>
<evidence type="ECO:0000313" key="1">
    <source>
        <dbReference type="EMBL" id="GBG10197.1"/>
    </source>
</evidence>
<name>A0A2R5EUH3_9BACL</name>
<evidence type="ECO:0000313" key="2">
    <source>
        <dbReference type="Proteomes" id="UP000245202"/>
    </source>
</evidence>
<gene>
    <name evidence="1" type="ORF">PAT3040_04915</name>
</gene>
<reference evidence="1 2" key="1">
    <citation type="submission" date="2017-08" db="EMBL/GenBank/DDBJ databases">
        <title>Substantial Increase in Enzyme Production by Combined Drug-Resistance Mutations in Paenibacillus agaridevorans.</title>
        <authorList>
            <person name="Tanaka Y."/>
            <person name="Funane K."/>
            <person name="Hosaka T."/>
            <person name="Shiwa Y."/>
            <person name="Fujita N."/>
            <person name="Miyazaki T."/>
            <person name="Yoshikawa H."/>
            <person name="Murakami K."/>
            <person name="Kasahara K."/>
            <person name="Inaoka T."/>
            <person name="Hiraga Y."/>
            <person name="Ochi K."/>
        </authorList>
    </citation>
    <scope>NUCLEOTIDE SEQUENCE [LARGE SCALE GENOMIC DNA]</scope>
    <source>
        <strain evidence="1 2">T-3040</strain>
    </source>
</reference>